<dbReference type="Ensembl" id="ENSCPVT00000007265.2">
    <property type="protein sequence ID" value="ENSCPVP00000006996.1"/>
    <property type="gene ID" value="ENSCPVG00000005079.2"/>
</dbReference>
<organism evidence="1 2">
    <name type="scientific">Geospiza parvula</name>
    <name type="common">Small tree-finch</name>
    <name type="synonym">Camarhynchus parvulus</name>
    <dbReference type="NCBI Taxonomy" id="87175"/>
    <lineage>
        <taxon>Eukaryota</taxon>
        <taxon>Metazoa</taxon>
        <taxon>Chordata</taxon>
        <taxon>Craniata</taxon>
        <taxon>Vertebrata</taxon>
        <taxon>Euteleostomi</taxon>
        <taxon>Archelosauria</taxon>
        <taxon>Archosauria</taxon>
        <taxon>Dinosauria</taxon>
        <taxon>Saurischia</taxon>
        <taxon>Theropoda</taxon>
        <taxon>Coelurosauria</taxon>
        <taxon>Aves</taxon>
        <taxon>Neognathae</taxon>
        <taxon>Neoaves</taxon>
        <taxon>Telluraves</taxon>
        <taxon>Australaves</taxon>
        <taxon>Passeriformes</taxon>
        <taxon>Thraupidae</taxon>
        <taxon>Camarhynchus</taxon>
    </lineage>
</organism>
<reference evidence="1" key="2">
    <citation type="submission" date="2025-08" db="UniProtKB">
        <authorList>
            <consortium name="Ensembl"/>
        </authorList>
    </citation>
    <scope>IDENTIFICATION</scope>
</reference>
<evidence type="ECO:0000313" key="2">
    <source>
        <dbReference type="Proteomes" id="UP000694382"/>
    </source>
</evidence>
<dbReference type="AlphaFoldDB" id="A0A8C3MJV2"/>
<keyword evidence="2" id="KW-1185">Reference proteome</keyword>
<name>A0A8C3MJV2_GEOPR</name>
<evidence type="ECO:0000313" key="1">
    <source>
        <dbReference type="Ensembl" id="ENSCPVP00000006996.1"/>
    </source>
</evidence>
<reference evidence="1" key="3">
    <citation type="submission" date="2025-09" db="UniProtKB">
        <authorList>
            <consortium name="Ensembl"/>
        </authorList>
    </citation>
    <scope>IDENTIFICATION</scope>
</reference>
<protein>
    <submittedName>
        <fullName evidence="1">Uncharacterized protein</fullName>
    </submittedName>
</protein>
<proteinExistence type="predicted"/>
<dbReference type="Proteomes" id="UP000694382">
    <property type="component" value="Chromosome 3"/>
</dbReference>
<sequence>MRSLSVLSDSILVAILRHLEFKNISLKFSVAQLPHVIDGDTDIYVSQDIIQGSGIASPALLLAFSKFPEQESQEISQAAERMEMSIQVLKQKVCQRHKRSLHPNDHLSADLLTMIANISGCLPYMLPPKCPNNCLANEYRLITGACNNRSCVYFFQGNW</sequence>
<reference evidence="1" key="1">
    <citation type="submission" date="2020-02" db="EMBL/GenBank/DDBJ databases">
        <authorList>
            <person name="Enbody D E."/>
            <person name="Pettersson E M."/>
        </authorList>
    </citation>
    <scope>NUCLEOTIDE SEQUENCE [LARGE SCALE GENOMIC DNA]</scope>
</reference>
<accession>A0A8C3MJV2</accession>